<feature type="region of interest" description="Disordered" evidence="1">
    <location>
        <begin position="538"/>
        <end position="572"/>
    </location>
</feature>
<accession>A0A553NXH8</accession>
<dbReference type="OMA" id="WIICPQL"/>
<keyword evidence="4" id="KW-1185">Reference proteome</keyword>
<organism evidence="3 4">
    <name type="scientific">Tigriopus californicus</name>
    <name type="common">Marine copepod</name>
    <dbReference type="NCBI Taxonomy" id="6832"/>
    <lineage>
        <taxon>Eukaryota</taxon>
        <taxon>Metazoa</taxon>
        <taxon>Ecdysozoa</taxon>
        <taxon>Arthropoda</taxon>
        <taxon>Crustacea</taxon>
        <taxon>Multicrustacea</taxon>
        <taxon>Hexanauplia</taxon>
        <taxon>Copepoda</taxon>
        <taxon>Harpacticoida</taxon>
        <taxon>Harpacticidae</taxon>
        <taxon>Tigriopus</taxon>
    </lineage>
</organism>
<feature type="compositionally biased region" description="Low complexity" evidence="1">
    <location>
        <begin position="540"/>
        <end position="557"/>
    </location>
</feature>
<comment type="caution">
    <text evidence="3">The sequence shown here is derived from an EMBL/GenBank/DDBJ whole genome shotgun (WGS) entry which is preliminary data.</text>
</comment>
<evidence type="ECO:0000313" key="4">
    <source>
        <dbReference type="Proteomes" id="UP000318571"/>
    </source>
</evidence>
<proteinExistence type="predicted"/>
<dbReference type="Proteomes" id="UP000318571">
    <property type="component" value="Chromosome 9"/>
</dbReference>
<sequence>MMMFDPGLRQQILTRPKAEMCFRPWWDTVEDTVLVTMLALGFLTLPTAYVTGNPVECVLHPNLWNKTSLWSNPLGVRITHWYVKRYCTEKFVSKFVFYFPYILLIVPLTLVLVDRIFIKTFAAGNKIKQFYELLVEDSLRREDVDSLSRENMKNLHEIMQSFRFSNVCYWSYLSRTFLEIILSIALFLIYFCWGMPNLEREIECDVHGLRHSCVLPNHQFYFYILAVSSILLCVYILCNLYNLVWIICPQLGTMYRIIRKYQIHVVAADSQNGNNLSDVKRKSVRSPPRISPDNFLNVYFDRRHKDLKLLLNLLAETSGLPESFRILTLFDKKFQSLWKPQNLRFEEYETVVPNQKIKSHSIIVRWNDAPISHFLANYQSSLSFEYTIDIHPAPANELGLKSVLYKKGPPGTRSQAKISQTCLSKSPSQHLHYMTASHASVSHASEHPNNVESFNLLETGMDPATGPARIVTGLSGSSSFNEAVKSFRYEVTFDNIVSDETEYTVTISTELNGRTVTQMVEKFPMGSPVPTHRPDVMANTSGSDIITDSIPTTTLSSQMETSQVDKTHSATH</sequence>
<name>A0A553NXH8_TIGCA</name>
<feature type="compositionally biased region" description="Basic and acidic residues" evidence="1">
    <location>
        <begin position="563"/>
        <end position="572"/>
    </location>
</feature>
<feature type="transmembrane region" description="Helical" evidence="2">
    <location>
        <begin position="220"/>
        <end position="247"/>
    </location>
</feature>
<reference evidence="3 4" key="1">
    <citation type="journal article" date="2018" name="Nat. Ecol. Evol.">
        <title>Genomic signatures of mitonuclear coevolution across populations of Tigriopus californicus.</title>
        <authorList>
            <person name="Barreto F.S."/>
            <person name="Watson E.T."/>
            <person name="Lima T.G."/>
            <person name="Willett C.S."/>
            <person name="Edmands S."/>
            <person name="Li W."/>
            <person name="Burton R.S."/>
        </authorList>
    </citation>
    <scope>NUCLEOTIDE SEQUENCE [LARGE SCALE GENOMIC DNA]</scope>
    <source>
        <strain evidence="3 4">San Diego</strain>
    </source>
</reference>
<protein>
    <recommendedName>
        <fullName evidence="5">Innexin</fullName>
    </recommendedName>
</protein>
<evidence type="ECO:0000256" key="1">
    <source>
        <dbReference type="SAM" id="MobiDB-lite"/>
    </source>
</evidence>
<dbReference type="AlphaFoldDB" id="A0A553NXH8"/>
<gene>
    <name evidence="3" type="ORF">TCAL_10030</name>
</gene>
<feature type="transmembrane region" description="Helical" evidence="2">
    <location>
        <begin position="172"/>
        <end position="193"/>
    </location>
</feature>
<keyword evidence="2" id="KW-0472">Membrane</keyword>
<evidence type="ECO:0000313" key="3">
    <source>
        <dbReference type="EMBL" id="TRY70117.1"/>
    </source>
</evidence>
<keyword evidence="2" id="KW-1133">Transmembrane helix</keyword>
<evidence type="ECO:0000256" key="2">
    <source>
        <dbReference type="SAM" id="Phobius"/>
    </source>
</evidence>
<evidence type="ECO:0008006" key="5">
    <source>
        <dbReference type="Google" id="ProtNLM"/>
    </source>
</evidence>
<dbReference type="EMBL" id="VCGU01000009">
    <property type="protein sequence ID" value="TRY70117.1"/>
    <property type="molecule type" value="Genomic_DNA"/>
</dbReference>
<keyword evidence="2" id="KW-0812">Transmembrane</keyword>
<feature type="transmembrane region" description="Helical" evidence="2">
    <location>
        <begin position="95"/>
        <end position="118"/>
    </location>
</feature>